<evidence type="ECO:0000256" key="3">
    <source>
        <dbReference type="ARBA" id="ARBA00022692"/>
    </source>
</evidence>
<keyword evidence="4 7" id="KW-1133">Transmembrane helix</keyword>
<dbReference type="PANTHER" id="PTHR19282">
    <property type="entry name" value="TETRASPANIN"/>
    <property type="match status" value="1"/>
</dbReference>
<evidence type="ECO:0000256" key="7">
    <source>
        <dbReference type="RuleBase" id="RU361218"/>
    </source>
</evidence>
<evidence type="ECO:0000313" key="9">
    <source>
        <dbReference type="Proteomes" id="UP000694523"/>
    </source>
</evidence>
<comment type="similarity">
    <text evidence="2 7">Belongs to the tetraspanin (TM4SF) family.</text>
</comment>
<evidence type="ECO:0000256" key="6">
    <source>
        <dbReference type="PIRSR" id="PIRSR002419-1"/>
    </source>
</evidence>
<dbReference type="Pfam" id="PF00335">
    <property type="entry name" value="Tetraspanin"/>
    <property type="match status" value="1"/>
</dbReference>
<evidence type="ECO:0000256" key="1">
    <source>
        <dbReference type="ARBA" id="ARBA00004141"/>
    </source>
</evidence>
<dbReference type="AlphaFoldDB" id="A0A8C6SLT7"/>
<dbReference type="SUPFAM" id="SSF48652">
    <property type="entry name" value="Tetraspanin"/>
    <property type="match status" value="1"/>
</dbReference>
<dbReference type="InterPro" id="IPR018499">
    <property type="entry name" value="Tetraspanin/Peripherin"/>
</dbReference>
<dbReference type="PIRSF" id="PIRSF002419">
    <property type="entry name" value="Tetraspanin"/>
    <property type="match status" value="1"/>
</dbReference>
<sequence length="190" mass="21510">MMIHSRYTSLVLTFWPIYPANTLTVTGTIVSCIGYLGVLAGLKENRCMFVSFYVLLFILMLVELAMGCVFLVYAREIYNYFEADLTHSLEIYRGGTPEATKTLIDDFDAVQHVFKCCGVHGPADWVDNIPISCCTEDPCNKVNFPYWQRGCMVPLREWFAHNYRATGAGVVSMFILQVHALLICGFFDSL</sequence>
<keyword evidence="5 7" id="KW-0472">Membrane</keyword>
<dbReference type="PROSITE" id="PS51257">
    <property type="entry name" value="PROKAR_LIPOPROTEIN"/>
    <property type="match status" value="1"/>
</dbReference>
<protein>
    <recommendedName>
        <fullName evidence="7">Tetraspanin</fullName>
    </recommendedName>
</protein>
<evidence type="ECO:0000256" key="4">
    <source>
        <dbReference type="ARBA" id="ARBA00022989"/>
    </source>
</evidence>
<name>A0A8C6SLT7_9GOBI</name>
<accession>A0A8C6SLT7</accession>
<dbReference type="PANTHER" id="PTHR19282:SF39">
    <property type="entry name" value="LEUKOCYTE SURFACE ANTIGEN CD53"/>
    <property type="match status" value="1"/>
</dbReference>
<reference evidence="8" key="1">
    <citation type="submission" date="2025-08" db="UniProtKB">
        <authorList>
            <consortium name="Ensembl"/>
        </authorList>
    </citation>
    <scope>IDENTIFICATION</scope>
</reference>
<dbReference type="InterPro" id="IPR008952">
    <property type="entry name" value="Tetraspanin_EC2_sf"/>
</dbReference>
<keyword evidence="3 7" id="KW-0812">Transmembrane</keyword>
<evidence type="ECO:0000256" key="5">
    <source>
        <dbReference type="ARBA" id="ARBA00023136"/>
    </source>
</evidence>
<feature type="transmembrane region" description="Helical" evidence="7">
    <location>
        <begin position="52"/>
        <end position="74"/>
    </location>
</feature>
<feature type="transmembrane region" description="Helical" evidence="7">
    <location>
        <begin position="20"/>
        <end position="40"/>
    </location>
</feature>
<keyword evidence="6" id="KW-1015">Disulfide bond</keyword>
<feature type="transmembrane region" description="Helical" evidence="7">
    <location>
        <begin position="165"/>
        <end position="187"/>
    </location>
</feature>
<feature type="disulfide bond" evidence="6">
    <location>
        <begin position="117"/>
        <end position="134"/>
    </location>
</feature>
<reference evidence="8" key="2">
    <citation type="submission" date="2025-09" db="UniProtKB">
        <authorList>
            <consortium name="Ensembl"/>
        </authorList>
    </citation>
    <scope>IDENTIFICATION</scope>
</reference>
<comment type="subcellular location">
    <subcellularLocation>
        <location evidence="1 7">Membrane</location>
        <topology evidence="1 7">Multi-pass membrane protein</topology>
    </subcellularLocation>
</comment>
<dbReference type="InterPro" id="IPR000301">
    <property type="entry name" value="Tetraspanin_animals"/>
</dbReference>
<proteinExistence type="inferred from homology"/>
<dbReference type="Ensembl" id="ENSNMLT00000009760.1">
    <property type="protein sequence ID" value="ENSNMLP00000008595.1"/>
    <property type="gene ID" value="ENSNMLG00000006062.1"/>
</dbReference>
<feature type="disulfide bond" evidence="6">
    <location>
        <begin position="116"/>
        <end position="151"/>
    </location>
</feature>
<dbReference type="GO" id="GO:0005886">
    <property type="term" value="C:plasma membrane"/>
    <property type="evidence" value="ECO:0007669"/>
    <property type="project" value="TreeGrafter"/>
</dbReference>
<comment type="caution">
    <text evidence="7">Lacks conserved residue(s) required for the propagation of feature annotation.</text>
</comment>
<keyword evidence="9" id="KW-1185">Reference proteome</keyword>
<dbReference type="Proteomes" id="UP000694523">
    <property type="component" value="Unplaced"/>
</dbReference>
<dbReference type="Gene3D" id="1.10.1450.10">
    <property type="entry name" value="Tetraspanin"/>
    <property type="match status" value="1"/>
</dbReference>
<dbReference type="PRINTS" id="PR00259">
    <property type="entry name" value="TMFOUR"/>
</dbReference>
<evidence type="ECO:0000313" key="8">
    <source>
        <dbReference type="Ensembl" id="ENSNMLP00000008595.1"/>
    </source>
</evidence>
<organism evidence="8 9">
    <name type="scientific">Neogobius melanostomus</name>
    <name type="common">round goby</name>
    <dbReference type="NCBI Taxonomy" id="47308"/>
    <lineage>
        <taxon>Eukaryota</taxon>
        <taxon>Metazoa</taxon>
        <taxon>Chordata</taxon>
        <taxon>Craniata</taxon>
        <taxon>Vertebrata</taxon>
        <taxon>Euteleostomi</taxon>
        <taxon>Actinopterygii</taxon>
        <taxon>Neopterygii</taxon>
        <taxon>Teleostei</taxon>
        <taxon>Neoteleostei</taxon>
        <taxon>Acanthomorphata</taxon>
        <taxon>Gobiaria</taxon>
        <taxon>Gobiiformes</taxon>
        <taxon>Gobioidei</taxon>
        <taxon>Gobiidae</taxon>
        <taxon>Benthophilinae</taxon>
        <taxon>Neogobiini</taxon>
        <taxon>Neogobius</taxon>
    </lineage>
</organism>
<evidence type="ECO:0000256" key="2">
    <source>
        <dbReference type="ARBA" id="ARBA00006840"/>
    </source>
</evidence>